<evidence type="ECO:0000256" key="1">
    <source>
        <dbReference type="SAM" id="SignalP"/>
    </source>
</evidence>
<protein>
    <recommendedName>
        <fullName evidence="4">Lipoprotein</fullName>
    </recommendedName>
</protein>
<name>A0ABT5JMD9_9SPHN</name>
<accession>A0ABT5JMD9</accession>
<dbReference type="EMBL" id="JAQQXQ010000001">
    <property type="protein sequence ID" value="MDC8753555.1"/>
    <property type="molecule type" value="Genomic_DNA"/>
</dbReference>
<gene>
    <name evidence="2" type="ORF">OIK40_02730</name>
</gene>
<proteinExistence type="predicted"/>
<feature type="signal peptide" evidence="1">
    <location>
        <begin position="1"/>
        <end position="25"/>
    </location>
</feature>
<comment type="caution">
    <text evidence="2">The sequence shown here is derived from an EMBL/GenBank/DDBJ whole genome shotgun (WGS) entry which is preliminary data.</text>
</comment>
<dbReference type="Proteomes" id="UP001216558">
    <property type="component" value="Unassembled WGS sequence"/>
</dbReference>
<keyword evidence="1" id="KW-0732">Signal</keyword>
<organism evidence="2 3">
    <name type="scientific">Erythrobacter fulvus</name>
    <dbReference type="NCBI Taxonomy" id="2987523"/>
    <lineage>
        <taxon>Bacteria</taxon>
        <taxon>Pseudomonadati</taxon>
        <taxon>Pseudomonadota</taxon>
        <taxon>Alphaproteobacteria</taxon>
        <taxon>Sphingomonadales</taxon>
        <taxon>Erythrobacteraceae</taxon>
        <taxon>Erythrobacter/Porphyrobacter group</taxon>
        <taxon>Erythrobacter</taxon>
    </lineage>
</organism>
<evidence type="ECO:0000313" key="2">
    <source>
        <dbReference type="EMBL" id="MDC8753555.1"/>
    </source>
</evidence>
<evidence type="ECO:0000313" key="3">
    <source>
        <dbReference type="Proteomes" id="UP001216558"/>
    </source>
</evidence>
<feature type="chain" id="PRO_5045644484" description="Lipoprotein" evidence="1">
    <location>
        <begin position="26"/>
        <end position="186"/>
    </location>
</feature>
<reference evidence="2 3" key="1">
    <citation type="submission" date="2022-10" db="EMBL/GenBank/DDBJ databases">
        <title>Erythrobacter sp. sf7 Genome sequencing.</title>
        <authorList>
            <person name="Park S."/>
        </authorList>
    </citation>
    <scope>NUCLEOTIDE SEQUENCE [LARGE SCALE GENOMIC DNA]</scope>
    <source>
        <strain evidence="3">sf7</strain>
    </source>
</reference>
<dbReference type="PROSITE" id="PS51257">
    <property type="entry name" value="PROKAR_LIPOPROTEIN"/>
    <property type="match status" value="1"/>
</dbReference>
<keyword evidence="3" id="KW-1185">Reference proteome</keyword>
<sequence>MIASRKTARLLLSFLPACVMLSACAAGDDSGTYAMPLAEAKAKIAGTKASYQTGSQTRSMRSAGAVADGLKVKLSNAGTFGSSCIVRFEEVDAENTRITPDCGDTGAATSDAAAQFFELEIAALVRQTLTGEPVDAQKLGKEMAAVVSQSLPQMQAEGFAANEEWVERQKEAAIQRAEDKKAGWAD</sequence>
<dbReference type="RefSeq" id="WP_273675980.1">
    <property type="nucleotide sequence ID" value="NZ_JAQQXQ010000001.1"/>
</dbReference>
<evidence type="ECO:0008006" key="4">
    <source>
        <dbReference type="Google" id="ProtNLM"/>
    </source>
</evidence>